<organism evidence="4 5">
    <name type="scientific">Ziziphus jujuba</name>
    <name type="common">Chinese jujube</name>
    <name type="synonym">Ziziphus sativa</name>
    <dbReference type="NCBI Taxonomy" id="326968"/>
    <lineage>
        <taxon>Eukaryota</taxon>
        <taxon>Viridiplantae</taxon>
        <taxon>Streptophyta</taxon>
        <taxon>Embryophyta</taxon>
        <taxon>Tracheophyta</taxon>
        <taxon>Spermatophyta</taxon>
        <taxon>Magnoliopsida</taxon>
        <taxon>eudicotyledons</taxon>
        <taxon>Gunneridae</taxon>
        <taxon>Pentapetalae</taxon>
        <taxon>rosids</taxon>
        <taxon>fabids</taxon>
        <taxon>Rosales</taxon>
        <taxon>Rhamnaceae</taxon>
        <taxon>Paliureae</taxon>
        <taxon>Ziziphus</taxon>
    </lineage>
</organism>
<name>A0A6P3ZKD6_ZIZJJ</name>
<evidence type="ECO:0000256" key="2">
    <source>
        <dbReference type="ARBA" id="ARBA00023136"/>
    </source>
</evidence>
<dbReference type="PANTHER" id="PTHR31234:SF72">
    <property type="entry name" value="NDR1_HIN1-LIKE PROTEIN 6"/>
    <property type="match status" value="1"/>
</dbReference>
<dbReference type="InterPro" id="IPR044839">
    <property type="entry name" value="NDR1-like"/>
</dbReference>
<evidence type="ECO:0000313" key="5">
    <source>
        <dbReference type="RefSeq" id="XP_015880534.1"/>
    </source>
</evidence>
<evidence type="ECO:0000256" key="3">
    <source>
        <dbReference type="SAM" id="Phobius"/>
    </source>
</evidence>
<evidence type="ECO:0000313" key="4">
    <source>
        <dbReference type="Proteomes" id="UP001652623"/>
    </source>
</evidence>
<sequence>MNPGPYPQQNYVMLNKDQGSLRPPPYRRNVSRYSSYGRRSSGDGGSCCLNCICCCYCWLFFLLILTAAITVAIYVIYQPKMPNYSIDSFNVEAFNVQSDYSLNAQFDVNVRANNPNERIAFRYGGDNYVIVMYSGTNLCSGKFPGFHQSEKNNTVIKVVLNGKSEFGSGLQEALTENRRNGKIPLVVKVKVPVGVVLGRLKLRQVNVFANCSLVLDSLDPNKKPNILSSKFTYTFGLDGYHLDPID</sequence>
<protein>
    <submittedName>
        <fullName evidence="5">NDR1/HIN1-like protein 6</fullName>
    </submittedName>
</protein>
<reference evidence="5" key="1">
    <citation type="submission" date="2025-08" db="UniProtKB">
        <authorList>
            <consortium name="RefSeq"/>
        </authorList>
    </citation>
    <scope>IDENTIFICATION</scope>
    <source>
        <tissue evidence="5">Seedling</tissue>
    </source>
</reference>
<comment type="subcellular location">
    <subcellularLocation>
        <location evidence="1">Membrane</location>
    </subcellularLocation>
</comment>
<proteinExistence type="predicted"/>
<dbReference type="Proteomes" id="UP001652623">
    <property type="component" value="Chromosome 4"/>
</dbReference>
<evidence type="ECO:0000256" key="1">
    <source>
        <dbReference type="ARBA" id="ARBA00004370"/>
    </source>
</evidence>
<dbReference type="KEGG" id="zju:107416546"/>
<dbReference type="GeneID" id="107416546"/>
<keyword evidence="4" id="KW-1185">Reference proteome</keyword>
<dbReference type="AlphaFoldDB" id="A0A6P3ZKD6"/>
<dbReference type="GO" id="GO:0005886">
    <property type="term" value="C:plasma membrane"/>
    <property type="evidence" value="ECO:0007669"/>
    <property type="project" value="TreeGrafter"/>
</dbReference>
<dbReference type="SUPFAM" id="SSF117070">
    <property type="entry name" value="LEA14-like"/>
    <property type="match status" value="1"/>
</dbReference>
<keyword evidence="3" id="KW-1133">Transmembrane helix</keyword>
<keyword evidence="3" id="KW-0812">Transmembrane</keyword>
<dbReference type="InParanoid" id="A0A6P3ZKD6"/>
<dbReference type="RefSeq" id="XP_015880534.1">
    <property type="nucleotide sequence ID" value="XM_016025048.3"/>
</dbReference>
<feature type="transmembrane region" description="Helical" evidence="3">
    <location>
        <begin position="58"/>
        <end position="77"/>
    </location>
</feature>
<dbReference type="GO" id="GO:0098542">
    <property type="term" value="P:defense response to other organism"/>
    <property type="evidence" value="ECO:0007669"/>
    <property type="project" value="InterPro"/>
</dbReference>
<accession>A0A6P3ZKD6</accession>
<keyword evidence="2 3" id="KW-0472">Membrane</keyword>
<dbReference type="PANTHER" id="PTHR31234">
    <property type="entry name" value="LATE EMBRYOGENESIS ABUNDANT (LEA) HYDROXYPROLINE-RICH GLYCOPROTEIN FAMILY"/>
    <property type="match status" value="1"/>
</dbReference>
<gene>
    <name evidence="5" type="primary">LOC107416546</name>
</gene>